<evidence type="ECO:0000256" key="3">
    <source>
        <dbReference type="ARBA" id="ARBA00022475"/>
    </source>
</evidence>
<keyword evidence="8 9" id="KW-0472">Membrane</keyword>
<feature type="region of interest" description="Disordered" evidence="11">
    <location>
        <begin position="101"/>
        <end position="125"/>
    </location>
</feature>
<comment type="subunit">
    <text evidence="9">The Tat system comprises two distinct complexes: a TatABC complex, containing multiple copies of TatA, TatB and TatC subunits, and a separate TatA complex, containing only TatA subunits. Substrates initially bind to the TatABC complex, which probably triggers association of the separate TatA complex to form the active translocon.</text>
</comment>
<proteinExistence type="inferred from homology"/>
<dbReference type="Proteomes" id="UP001059934">
    <property type="component" value="Chromosome"/>
</dbReference>
<feature type="compositionally biased region" description="Basic and acidic residues" evidence="11">
    <location>
        <begin position="107"/>
        <end position="125"/>
    </location>
</feature>
<evidence type="ECO:0000256" key="7">
    <source>
        <dbReference type="ARBA" id="ARBA00023010"/>
    </source>
</evidence>
<dbReference type="NCBIfam" id="TIGR01410">
    <property type="entry name" value="tatB"/>
    <property type="match status" value="1"/>
</dbReference>
<keyword evidence="7 9" id="KW-0811">Translocation</keyword>
<dbReference type="PANTHER" id="PTHR33162:SF1">
    <property type="entry name" value="SEC-INDEPENDENT PROTEIN TRANSLOCASE PROTEIN TATA, CHLOROPLASTIC"/>
    <property type="match status" value="1"/>
</dbReference>
<protein>
    <recommendedName>
        <fullName evidence="9">Sec-independent protein translocase protein TatB</fullName>
    </recommendedName>
</protein>
<keyword evidence="5 9" id="KW-0653">Protein transport</keyword>
<evidence type="ECO:0000256" key="9">
    <source>
        <dbReference type="HAMAP-Rule" id="MF_00237"/>
    </source>
</evidence>
<evidence type="ECO:0000313" key="13">
    <source>
        <dbReference type="Proteomes" id="UP001059934"/>
    </source>
</evidence>
<dbReference type="InterPro" id="IPR003369">
    <property type="entry name" value="TatA/B/E"/>
</dbReference>
<reference evidence="12" key="1">
    <citation type="submission" date="2022-08" db="EMBL/GenBank/DDBJ databases">
        <title>Catabolic pathway analysis in culturable SAR92 clade bacteria reveals their overlooked roles in DMSP degradation in coastal seas.</title>
        <authorList>
            <person name="He X."/>
            <person name="Zhang X."/>
            <person name="Zhang Y."/>
        </authorList>
    </citation>
    <scope>NUCLEOTIDE SEQUENCE</scope>
    <source>
        <strain evidence="12">H455</strain>
    </source>
</reference>
<evidence type="ECO:0000313" key="12">
    <source>
        <dbReference type="EMBL" id="UVW36261.1"/>
    </source>
</evidence>
<evidence type="ECO:0000256" key="11">
    <source>
        <dbReference type="SAM" id="MobiDB-lite"/>
    </source>
</evidence>
<dbReference type="HAMAP" id="MF_00237">
    <property type="entry name" value="TatB"/>
    <property type="match status" value="1"/>
</dbReference>
<accession>A0ABY5TT29</accession>
<comment type="similarity">
    <text evidence="9">Belongs to the TatB family.</text>
</comment>
<comment type="function">
    <text evidence="9">Part of the twin-arginine translocation (Tat) system that transports large folded proteins containing a characteristic twin-arginine motif in their signal peptide across membranes. Together with TatC, TatB is part of a receptor directly interacting with Tat signal peptides. TatB may form an oligomeric binding site that transiently accommodates folded Tat precursor proteins before their translocation.</text>
</comment>
<dbReference type="EMBL" id="CP103416">
    <property type="protein sequence ID" value="UVW36261.1"/>
    <property type="molecule type" value="Genomic_DNA"/>
</dbReference>
<dbReference type="InterPro" id="IPR018448">
    <property type="entry name" value="TatB"/>
</dbReference>
<evidence type="ECO:0000256" key="2">
    <source>
        <dbReference type="ARBA" id="ARBA00022448"/>
    </source>
</evidence>
<dbReference type="PRINTS" id="PR01506">
    <property type="entry name" value="TATBPROTEIN"/>
</dbReference>
<dbReference type="Pfam" id="PF02416">
    <property type="entry name" value="TatA_B_E"/>
    <property type="match status" value="1"/>
</dbReference>
<dbReference type="PANTHER" id="PTHR33162">
    <property type="entry name" value="SEC-INDEPENDENT PROTEIN TRANSLOCASE PROTEIN TATA, CHLOROPLASTIC"/>
    <property type="match status" value="1"/>
</dbReference>
<evidence type="ECO:0000256" key="8">
    <source>
        <dbReference type="ARBA" id="ARBA00023136"/>
    </source>
</evidence>
<keyword evidence="3 9" id="KW-1003">Cell membrane</keyword>
<evidence type="ECO:0000256" key="4">
    <source>
        <dbReference type="ARBA" id="ARBA00022692"/>
    </source>
</evidence>
<keyword evidence="2 9" id="KW-0813">Transport</keyword>
<keyword evidence="10" id="KW-0175">Coiled coil</keyword>
<evidence type="ECO:0000256" key="6">
    <source>
        <dbReference type="ARBA" id="ARBA00022989"/>
    </source>
</evidence>
<evidence type="ECO:0000256" key="10">
    <source>
        <dbReference type="SAM" id="Coils"/>
    </source>
</evidence>
<comment type="subcellular location">
    <subcellularLocation>
        <location evidence="9">Cell membrane</location>
        <topology evidence="9">Single-pass membrane protein</topology>
    </subcellularLocation>
    <subcellularLocation>
        <location evidence="1">Membrane</location>
        <topology evidence="1">Single-pass membrane protein</topology>
    </subcellularLocation>
</comment>
<sequence>MFDIGFSELLVIATVALIVMGPERLPQTVRSISLWVGRLKQMVASARKDFEQEVGMDDIRQQLHNEKIMRDLSQTKQDLQQTLDATALEAASIEETIKSPLDAMTALDKKPSETKPDSTKTAADE</sequence>
<organism evidence="12 13">
    <name type="scientific">SAR92 clade bacterium H455</name>
    <dbReference type="NCBI Taxonomy" id="2974818"/>
    <lineage>
        <taxon>Bacteria</taxon>
        <taxon>Pseudomonadati</taxon>
        <taxon>Pseudomonadota</taxon>
        <taxon>Gammaproteobacteria</taxon>
        <taxon>Cellvibrionales</taxon>
        <taxon>Porticoccaceae</taxon>
        <taxon>SAR92 clade</taxon>
    </lineage>
</organism>
<evidence type="ECO:0000256" key="5">
    <source>
        <dbReference type="ARBA" id="ARBA00022927"/>
    </source>
</evidence>
<keyword evidence="13" id="KW-1185">Reference proteome</keyword>
<gene>
    <name evidence="9 12" type="primary">tatB</name>
    <name evidence="12" type="ORF">NYF23_06550</name>
</gene>
<dbReference type="Gene3D" id="1.20.5.3310">
    <property type="match status" value="1"/>
</dbReference>
<evidence type="ECO:0000256" key="1">
    <source>
        <dbReference type="ARBA" id="ARBA00004167"/>
    </source>
</evidence>
<name>A0ABY5TT29_9GAMM</name>
<keyword evidence="6 9" id="KW-1133">Transmembrane helix</keyword>
<keyword evidence="4 9" id="KW-0812">Transmembrane</keyword>
<feature type="coiled-coil region" evidence="10">
    <location>
        <begin position="69"/>
        <end position="96"/>
    </location>
</feature>